<keyword evidence="9" id="KW-1185">Reference proteome</keyword>
<evidence type="ECO:0000256" key="2">
    <source>
        <dbReference type="ARBA" id="ARBA00023015"/>
    </source>
</evidence>
<dbReference type="Pfam" id="PF00072">
    <property type="entry name" value="Response_reg"/>
    <property type="match status" value="1"/>
</dbReference>
<evidence type="ECO:0000256" key="3">
    <source>
        <dbReference type="ARBA" id="ARBA00023125"/>
    </source>
</evidence>
<keyword evidence="4" id="KW-0804">Transcription</keyword>
<dbReference type="InterPro" id="IPR039420">
    <property type="entry name" value="WalR-like"/>
</dbReference>
<dbReference type="PANTHER" id="PTHR43214:SF43">
    <property type="entry name" value="TWO-COMPONENT RESPONSE REGULATOR"/>
    <property type="match status" value="1"/>
</dbReference>
<dbReference type="PROSITE" id="PS00622">
    <property type="entry name" value="HTH_LUXR_1"/>
    <property type="match status" value="1"/>
</dbReference>
<dbReference type="Gene3D" id="3.40.50.2300">
    <property type="match status" value="1"/>
</dbReference>
<feature type="domain" description="HTH luxR-type" evidence="6">
    <location>
        <begin position="152"/>
        <end position="217"/>
    </location>
</feature>
<dbReference type="Pfam" id="PF00196">
    <property type="entry name" value="GerE"/>
    <property type="match status" value="1"/>
</dbReference>
<keyword evidence="1 5" id="KW-0597">Phosphoprotein</keyword>
<accession>A0ABS2ER85</accession>
<sequence length="221" mass="24543">MSKAYHVLVADDHAVVRSGIAYLVNQQPLFEVIAEAANGSDTYMRVEQGGIDILIMDLSMPPGESGLVTTQRIHEKFPDVKIIILSMHEEQEYINQALHNGATAYILKSSADGEIIQALKHVINGTEYLDSNIQLSKDDLKEINRDGVEVNGLTGYASLSKREKEVFPFVALGYSNKEIASKLFISTKTVEAHKASITRKLKLSSRAELVRYAVHHHLIDL</sequence>
<feature type="modified residue" description="4-aspartylphosphate" evidence="5">
    <location>
        <position position="57"/>
    </location>
</feature>
<evidence type="ECO:0000259" key="7">
    <source>
        <dbReference type="PROSITE" id="PS50110"/>
    </source>
</evidence>
<keyword evidence="2" id="KW-0805">Transcription regulation</keyword>
<dbReference type="InterPro" id="IPR000792">
    <property type="entry name" value="Tscrpt_reg_LuxR_C"/>
</dbReference>
<name>A0ABS2ER85_9LACO</name>
<dbReference type="InterPro" id="IPR001789">
    <property type="entry name" value="Sig_transdc_resp-reg_receiver"/>
</dbReference>
<dbReference type="InterPro" id="IPR016032">
    <property type="entry name" value="Sig_transdc_resp-reg_C-effctor"/>
</dbReference>
<evidence type="ECO:0000313" key="9">
    <source>
        <dbReference type="Proteomes" id="UP000776629"/>
    </source>
</evidence>
<evidence type="ECO:0000256" key="1">
    <source>
        <dbReference type="ARBA" id="ARBA00022553"/>
    </source>
</evidence>
<dbReference type="PROSITE" id="PS50110">
    <property type="entry name" value="RESPONSE_REGULATORY"/>
    <property type="match status" value="1"/>
</dbReference>
<dbReference type="SUPFAM" id="SSF52172">
    <property type="entry name" value="CheY-like"/>
    <property type="match status" value="1"/>
</dbReference>
<dbReference type="PRINTS" id="PR00038">
    <property type="entry name" value="HTHLUXR"/>
</dbReference>
<feature type="domain" description="Response regulatory" evidence="7">
    <location>
        <begin position="6"/>
        <end position="123"/>
    </location>
</feature>
<dbReference type="InterPro" id="IPR011006">
    <property type="entry name" value="CheY-like_superfamily"/>
</dbReference>
<dbReference type="CDD" id="cd06170">
    <property type="entry name" value="LuxR_C_like"/>
    <property type="match status" value="1"/>
</dbReference>
<keyword evidence="3" id="KW-0238">DNA-binding</keyword>
<proteinExistence type="predicted"/>
<dbReference type="Proteomes" id="UP000776629">
    <property type="component" value="Unassembled WGS sequence"/>
</dbReference>
<dbReference type="SUPFAM" id="SSF46894">
    <property type="entry name" value="C-terminal effector domain of the bipartite response regulators"/>
    <property type="match status" value="1"/>
</dbReference>
<dbReference type="SMART" id="SM00448">
    <property type="entry name" value="REC"/>
    <property type="match status" value="1"/>
</dbReference>
<dbReference type="RefSeq" id="WP_204776852.1">
    <property type="nucleotide sequence ID" value="NZ_JACJJQ010000036.1"/>
</dbReference>
<dbReference type="CDD" id="cd17535">
    <property type="entry name" value="REC_NarL-like"/>
    <property type="match status" value="1"/>
</dbReference>
<dbReference type="PROSITE" id="PS50043">
    <property type="entry name" value="HTH_LUXR_2"/>
    <property type="match status" value="1"/>
</dbReference>
<evidence type="ECO:0000313" key="8">
    <source>
        <dbReference type="EMBL" id="MBM6754581.1"/>
    </source>
</evidence>
<reference evidence="8 9" key="1">
    <citation type="journal article" date="2021" name="Sci. Rep.">
        <title>The distribution of antibiotic resistance genes in chicken gut microbiota commensals.</title>
        <authorList>
            <person name="Juricova H."/>
            <person name="Matiasovicova J."/>
            <person name="Kubasova T."/>
            <person name="Cejkova D."/>
            <person name="Rychlik I."/>
        </authorList>
    </citation>
    <scope>NUCLEOTIDE SEQUENCE [LARGE SCALE GENOMIC DNA]</scope>
    <source>
        <strain evidence="8 9">An810</strain>
    </source>
</reference>
<dbReference type="EMBL" id="JACJJQ010000036">
    <property type="protein sequence ID" value="MBM6754581.1"/>
    <property type="molecule type" value="Genomic_DNA"/>
</dbReference>
<dbReference type="SMART" id="SM00421">
    <property type="entry name" value="HTH_LUXR"/>
    <property type="match status" value="1"/>
</dbReference>
<evidence type="ECO:0000256" key="4">
    <source>
        <dbReference type="ARBA" id="ARBA00023163"/>
    </source>
</evidence>
<dbReference type="PANTHER" id="PTHR43214">
    <property type="entry name" value="TWO-COMPONENT RESPONSE REGULATOR"/>
    <property type="match status" value="1"/>
</dbReference>
<protein>
    <submittedName>
        <fullName evidence="8">Response regulator transcription factor</fullName>
    </submittedName>
</protein>
<organism evidence="8 9">
    <name type="scientific">Limosilactobacillus alvi</name>
    <dbReference type="NCBI Taxonomy" id="990412"/>
    <lineage>
        <taxon>Bacteria</taxon>
        <taxon>Bacillati</taxon>
        <taxon>Bacillota</taxon>
        <taxon>Bacilli</taxon>
        <taxon>Lactobacillales</taxon>
        <taxon>Lactobacillaceae</taxon>
        <taxon>Limosilactobacillus</taxon>
    </lineage>
</organism>
<evidence type="ECO:0000259" key="6">
    <source>
        <dbReference type="PROSITE" id="PS50043"/>
    </source>
</evidence>
<dbReference type="InterPro" id="IPR058245">
    <property type="entry name" value="NreC/VraR/RcsB-like_REC"/>
</dbReference>
<evidence type="ECO:0000256" key="5">
    <source>
        <dbReference type="PROSITE-ProRule" id="PRU00169"/>
    </source>
</evidence>
<gene>
    <name evidence="8" type="ORF">H5993_07400</name>
</gene>
<comment type="caution">
    <text evidence="8">The sequence shown here is derived from an EMBL/GenBank/DDBJ whole genome shotgun (WGS) entry which is preliminary data.</text>
</comment>